<dbReference type="OrthoDB" id="5293867at2"/>
<gene>
    <name evidence="4" type="ORF">B3C1_10382</name>
</gene>
<accession>K2IRY0</accession>
<feature type="transmembrane region" description="Helical" evidence="2">
    <location>
        <begin position="6"/>
        <end position="27"/>
    </location>
</feature>
<dbReference type="Pfam" id="PF10675">
    <property type="entry name" value="DUF2489"/>
    <property type="match status" value="1"/>
</dbReference>
<dbReference type="InterPro" id="IPR019617">
    <property type="entry name" value="DUF2489"/>
</dbReference>
<dbReference type="Proteomes" id="UP000006755">
    <property type="component" value="Unassembled WGS sequence"/>
</dbReference>
<evidence type="ECO:0000256" key="1">
    <source>
        <dbReference type="SAM" id="MobiDB-lite"/>
    </source>
</evidence>
<dbReference type="AlphaFoldDB" id="K2IRY0"/>
<name>K2IRY0_9GAMM</name>
<evidence type="ECO:0000313" key="4">
    <source>
        <dbReference type="EMBL" id="EKE73016.1"/>
    </source>
</evidence>
<keyword evidence="2" id="KW-0472">Membrane</keyword>
<proteinExistence type="predicted"/>
<keyword evidence="5" id="KW-1185">Reference proteome</keyword>
<feature type="domain" description="DUF2489" evidence="3">
    <location>
        <begin position="15"/>
        <end position="141"/>
    </location>
</feature>
<feature type="region of interest" description="Disordered" evidence="1">
    <location>
        <begin position="106"/>
        <end position="127"/>
    </location>
</feature>
<dbReference type="eggNOG" id="ENOG50332QM">
    <property type="taxonomic scope" value="Bacteria"/>
</dbReference>
<dbReference type="EMBL" id="AMRI01000013">
    <property type="protein sequence ID" value="EKE73016.1"/>
    <property type="molecule type" value="Genomic_DNA"/>
</dbReference>
<evidence type="ECO:0000256" key="2">
    <source>
        <dbReference type="SAM" id="Phobius"/>
    </source>
</evidence>
<dbReference type="STRING" id="745411.B3C1_10382"/>
<keyword evidence="2" id="KW-0812">Transmembrane</keyword>
<keyword evidence="2" id="KW-1133">Transmembrane helix</keyword>
<protein>
    <recommendedName>
        <fullName evidence="3">DUF2489 domain-containing protein</fullName>
    </recommendedName>
</protein>
<sequence>MSAWTIAAVIGALIVVALAFYAGKLLFMVKAQRQKEEAFLAEHNQKLEKSIRIIAAAMLEDQCELSEGVIRIRVLMDHLLPYQAYGDRFPALFDLYERVKDLPTHEARQAQDKKERRRQDREREGWERELADAIKAEAAQLKDFRH</sequence>
<evidence type="ECO:0000259" key="3">
    <source>
        <dbReference type="Pfam" id="PF10675"/>
    </source>
</evidence>
<reference evidence="4 5" key="1">
    <citation type="journal article" date="2012" name="J. Bacteriol.">
        <title>Genome Sequence of Gallaecimonas xiamenensis Type Strain 3-C-1.</title>
        <authorList>
            <person name="Lai Q."/>
            <person name="Wang L."/>
            <person name="Wang W."/>
            <person name="Shao Z."/>
        </authorList>
    </citation>
    <scope>NUCLEOTIDE SEQUENCE [LARGE SCALE GENOMIC DNA]</scope>
    <source>
        <strain evidence="4 5">3-C-1</strain>
    </source>
</reference>
<dbReference type="PATRIC" id="fig|745411.4.peg.2036"/>
<comment type="caution">
    <text evidence="4">The sequence shown here is derived from an EMBL/GenBank/DDBJ whole genome shotgun (WGS) entry which is preliminary data.</text>
</comment>
<evidence type="ECO:0000313" key="5">
    <source>
        <dbReference type="Proteomes" id="UP000006755"/>
    </source>
</evidence>
<dbReference type="RefSeq" id="WP_008484698.1">
    <property type="nucleotide sequence ID" value="NZ_AMRI01000013.1"/>
</dbReference>
<organism evidence="4 5">
    <name type="scientific">Gallaecimonas xiamenensis 3-C-1</name>
    <dbReference type="NCBI Taxonomy" id="745411"/>
    <lineage>
        <taxon>Bacteria</taxon>
        <taxon>Pseudomonadati</taxon>
        <taxon>Pseudomonadota</taxon>
        <taxon>Gammaproteobacteria</taxon>
        <taxon>Enterobacterales</taxon>
        <taxon>Gallaecimonadaceae</taxon>
        <taxon>Gallaecimonas</taxon>
    </lineage>
</organism>